<comment type="caution">
    <text evidence="2">The sequence shown here is derived from an EMBL/GenBank/DDBJ whole genome shotgun (WGS) entry which is preliminary data.</text>
</comment>
<accession>A0AAE0EG52</accession>
<dbReference type="SUPFAM" id="SSF54518">
    <property type="entry name" value="Tubby C-terminal domain-like"/>
    <property type="match status" value="1"/>
</dbReference>
<evidence type="ECO:0000313" key="3">
    <source>
        <dbReference type="Proteomes" id="UP001281410"/>
    </source>
</evidence>
<proteinExistence type="inferred from homology"/>
<dbReference type="PANTHER" id="PTHR31087">
    <property type="match status" value="1"/>
</dbReference>
<name>A0AAE0EG52_9ROSI</name>
<dbReference type="PANTHER" id="PTHR31087:SF59">
    <property type="entry name" value="PROTEIN LURP-ONE-RELATED 4"/>
    <property type="match status" value="1"/>
</dbReference>
<evidence type="ECO:0000256" key="1">
    <source>
        <dbReference type="ARBA" id="ARBA00005437"/>
    </source>
</evidence>
<gene>
    <name evidence="2" type="ORF">Dsin_006998</name>
</gene>
<comment type="similarity">
    <text evidence="1">Belongs to the LOR family.</text>
</comment>
<reference evidence="2" key="1">
    <citation type="journal article" date="2023" name="Plant J.">
        <title>Genome sequences and population genomics provide insights into the demographic history, inbreeding, and mutation load of two 'living fossil' tree species of Dipteronia.</title>
        <authorList>
            <person name="Feng Y."/>
            <person name="Comes H.P."/>
            <person name="Chen J."/>
            <person name="Zhu S."/>
            <person name="Lu R."/>
            <person name="Zhang X."/>
            <person name="Li P."/>
            <person name="Qiu J."/>
            <person name="Olsen K.M."/>
            <person name="Qiu Y."/>
        </authorList>
    </citation>
    <scope>NUCLEOTIDE SEQUENCE</scope>
    <source>
        <strain evidence="2">NBL</strain>
    </source>
</reference>
<evidence type="ECO:0000313" key="2">
    <source>
        <dbReference type="EMBL" id="KAK3227136.1"/>
    </source>
</evidence>
<organism evidence="2 3">
    <name type="scientific">Dipteronia sinensis</name>
    <dbReference type="NCBI Taxonomy" id="43782"/>
    <lineage>
        <taxon>Eukaryota</taxon>
        <taxon>Viridiplantae</taxon>
        <taxon>Streptophyta</taxon>
        <taxon>Embryophyta</taxon>
        <taxon>Tracheophyta</taxon>
        <taxon>Spermatophyta</taxon>
        <taxon>Magnoliopsida</taxon>
        <taxon>eudicotyledons</taxon>
        <taxon>Gunneridae</taxon>
        <taxon>Pentapetalae</taxon>
        <taxon>rosids</taxon>
        <taxon>malvids</taxon>
        <taxon>Sapindales</taxon>
        <taxon>Sapindaceae</taxon>
        <taxon>Hippocastanoideae</taxon>
        <taxon>Acereae</taxon>
        <taxon>Dipteronia</taxon>
    </lineage>
</organism>
<dbReference type="InterPro" id="IPR025659">
    <property type="entry name" value="Tubby-like_C"/>
</dbReference>
<protein>
    <recommendedName>
        <fullName evidence="4">Protein LURP-one-related 4-like</fullName>
    </recommendedName>
</protein>
<keyword evidence="3" id="KW-1185">Reference proteome</keyword>
<dbReference type="Gene3D" id="2.40.160.200">
    <property type="entry name" value="LURP1-related"/>
    <property type="match status" value="1"/>
</dbReference>
<sequence length="198" mass="22913">MANKVYPKSPLFSPHYTTSRIEKFTIWMKSLVCHTNGCTVFDSNGQIVYRVENYDKKCSNEVFLMDLRGQVLFTIRRKKTLVFGKWEVYGWSSCSCNIKKEKPWFQVKRYCRIFRGDIACQITVGQKKYWIERSSSPYKAAFRVINIYGSIIAEVNQKQSSSGILLGEDVLTLKVESHTDHSFIVALVIVNGLINRKM</sequence>
<dbReference type="EMBL" id="JANJYJ010000002">
    <property type="protein sequence ID" value="KAK3227136.1"/>
    <property type="molecule type" value="Genomic_DNA"/>
</dbReference>
<dbReference type="AlphaFoldDB" id="A0AAE0EG52"/>
<dbReference type="InterPro" id="IPR038595">
    <property type="entry name" value="LOR_sf"/>
</dbReference>
<dbReference type="Pfam" id="PF04525">
    <property type="entry name" value="LOR"/>
    <property type="match status" value="1"/>
</dbReference>
<dbReference type="Proteomes" id="UP001281410">
    <property type="component" value="Unassembled WGS sequence"/>
</dbReference>
<dbReference type="InterPro" id="IPR007612">
    <property type="entry name" value="LOR"/>
</dbReference>
<evidence type="ECO:0008006" key="4">
    <source>
        <dbReference type="Google" id="ProtNLM"/>
    </source>
</evidence>